<reference evidence="2 3" key="1">
    <citation type="journal article" date="2019" name="Commun. Biol.">
        <title>The bagworm genome reveals a unique fibroin gene that provides high tensile strength.</title>
        <authorList>
            <person name="Kono N."/>
            <person name="Nakamura H."/>
            <person name="Ohtoshi R."/>
            <person name="Tomita M."/>
            <person name="Numata K."/>
            <person name="Arakawa K."/>
        </authorList>
    </citation>
    <scope>NUCLEOTIDE SEQUENCE [LARGE SCALE GENOMIC DNA]</scope>
</reference>
<name>A0A4C1Y8B5_EUMVA</name>
<dbReference type="OrthoDB" id="7258160at2759"/>
<dbReference type="EMBL" id="BGZK01001098">
    <property type="protein sequence ID" value="GBP71154.1"/>
    <property type="molecule type" value="Genomic_DNA"/>
</dbReference>
<feature type="compositionally biased region" description="Basic and acidic residues" evidence="1">
    <location>
        <begin position="54"/>
        <end position="72"/>
    </location>
</feature>
<protein>
    <submittedName>
        <fullName evidence="2">Uncharacterized protein</fullName>
    </submittedName>
</protein>
<comment type="caution">
    <text evidence="2">The sequence shown here is derived from an EMBL/GenBank/DDBJ whole genome shotgun (WGS) entry which is preliminary data.</text>
</comment>
<feature type="compositionally biased region" description="Low complexity" evidence="1">
    <location>
        <begin position="44"/>
        <end position="53"/>
    </location>
</feature>
<sequence>MSCKLNNSPTVTWRCLLGERNAWDGHMRANRKKRDAETKVKAVPGGRARGPTRGPRESRVERKSVKERDGHFTARGQRARPHYCR</sequence>
<evidence type="ECO:0000256" key="1">
    <source>
        <dbReference type="SAM" id="MobiDB-lite"/>
    </source>
</evidence>
<dbReference type="Proteomes" id="UP000299102">
    <property type="component" value="Unassembled WGS sequence"/>
</dbReference>
<dbReference type="AlphaFoldDB" id="A0A4C1Y8B5"/>
<gene>
    <name evidence="2" type="ORF">EVAR_37249_1</name>
</gene>
<keyword evidence="3" id="KW-1185">Reference proteome</keyword>
<feature type="region of interest" description="Disordered" evidence="1">
    <location>
        <begin position="27"/>
        <end position="85"/>
    </location>
</feature>
<evidence type="ECO:0000313" key="3">
    <source>
        <dbReference type="Proteomes" id="UP000299102"/>
    </source>
</evidence>
<organism evidence="2 3">
    <name type="scientific">Eumeta variegata</name>
    <name type="common">Bagworm moth</name>
    <name type="synonym">Eumeta japonica</name>
    <dbReference type="NCBI Taxonomy" id="151549"/>
    <lineage>
        <taxon>Eukaryota</taxon>
        <taxon>Metazoa</taxon>
        <taxon>Ecdysozoa</taxon>
        <taxon>Arthropoda</taxon>
        <taxon>Hexapoda</taxon>
        <taxon>Insecta</taxon>
        <taxon>Pterygota</taxon>
        <taxon>Neoptera</taxon>
        <taxon>Endopterygota</taxon>
        <taxon>Lepidoptera</taxon>
        <taxon>Glossata</taxon>
        <taxon>Ditrysia</taxon>
        <taxon>Tineoidea</taxon>
        <taxon>Psychidae</taxon>
        <taxon>Oiketicinae</taxon>
        <taxon>Eumeta</taxon>
    </lineage>
</organism>
<accession>A0A4C1Y8B5</accession>
<proteinExistence type="predicted"/>
<evidence type="ECO:0000313" key="2">
    <source>
        <dbReference type="EMBL" id="GBP71154.1"/>
    </source>
</evidence>